<keyword evidence="1" id="KW-1133">Transmembrane helix</keyword>
<organism evidence="2 3">
    <name type="scientific">Desulfosporosinus fructosivorans</name>
    <dbReference type="NCBI Taxonomy" id="2018669"/>
    <lineage>
        <taxon>Bacteria</taxon>
        <taxon>Bacillati</taxon>
        <taxon>Bacillota</taxon>
        <taxon>Clostridia</taxon>
        <taxon>Eubacteriales</taxon>
        <taxon>Desulfitobacteriaceae</taxon>
        <taxon>Desulfosporosinus</taxon>
    </lineage>
</organism>
<keyword evidence="1" id="KW-0812">Transmembrane</keyword>
<dbReference type="RefSeq" id="WP_135546858.1">
    <property type="nucleotide sequence ID" value="NZ_SPQQ01000003.1"/>
</dbReference>
<dbReference type="EMBL" id="SPQQ01000003">
    <property type="protein sequence ID" value="TGE38626.1"/>
    <property type="molecule type" value="Genomic_DNA"/>
</dbReference>
<proteinExistence type="predicted"/>
<dbReference type="OrthoDB" id="2989901at2"/>
<dbReference type="AlphaFoldDB" id="A0A4Z0RAK9"/>
<sequence>MEPGKRPIQEDTLRVTGKGNLKAKKIVYYILGVLEVLFAFRLVFKVLGANPQSPFVSFIYTVSQAFLSPFSGIFRTATTKGIEAQSVLEPATIIAMIVYAIIAWGIVKLIEISRPVQNTEIR</sequence>
<feature type="transmembrane region" description="Helical" evidence="1">
    <location>
        <begin position="55"/>
        <end position="74"/>
    </location>
</feature>
<dbReference type="Proteomes" id="UP000298460">
    <property type="component" value="Unassembled WGS sequence"/>
</dbReference>
<feature type="transmembrane region" description="Helical" evidence="1">
    <location>
        <begin position="26"/>
        <end position="43"/>
    </location>
</feature>
<accession>A0A4Z0RAK9</accession>
<comment type="caution">
    <text evidence="2">The sequence shown here is derived from an EMBL/GenBank/DDBJ whole genome shotgun (WGS) entry which is preliminary data.</text>
</comment>
<reference evidence="2 3" key="1">
    <citation type="submission" date="2019-03" db="EMBL/GenBank/DDBJ databases">
        <title>Draft Genome Sequence of Desulfosporosinus fructosivorans Strain 63.6F, Isolated from Marine Sediment in the Baltic Sea.</title>
        <authorList>
            <person name="Hausmann B."/>
            <person name="Vandieken V."/>
            <person name="Pjevac P."/>
            <person name="Schreck K."/>
            <person name="Herbold C.W."/>
            <person name="Loy A."/>
        </authorList>
    </citation>
    <scope>NUCLEOTIDE SEQUENCE [LARGE SCALE GENOMIC DNA]</scope>
    <source>
        <strain evidence="2 3">63.6F</strain>
    </source>
</reference>
<keyword evidence="3" id="KW-1185">Reference proteome</keyword>
<evidence type="ECO:0000313" key="3">
    <source>
        <dbReference type="Proteomes" id="UP000298460"/>
    </source>
</evidence>
<keyword evidence="1" id="KW-0472">Membrane</keyword>
<name>A0A4Z0RAK9_9FIRM</name>
<gene>
    <name evidence="2" type="ORF">E4K67_08420</name>
</gene>
<evidence type="ECO:0000313" key="2">
    <source>
        <dbReference type="EMBL" id="TGE38626.1"/>
    </source>
</evidence>
<evidence type="ECO:0000256" key="1">
    <source>
        <dbReference type="SAM" id="Phobius"/>
    </source>
</evidence>
<feature type="transmembrane region" description="Helical" evidence="1">
    <location>
        <begin position="86"/>
        <end position="107"/>
    </location>
</feature>
<protein>
    <submittedName>
        <fullName evidence="2">YggT family protein</fullName>
    </submittedName>
</protein>